<protein>
    <submittedName>
        <fullName evidence="1">Uncharacterized protein</fullName>
    </submittedName>
</protein>
<dbReference type="AlphaFoldDB" id="A0A8X6YI24"/>
<evidence type="ECO:0000313" key="2">
    <source>
        <dbReference type="Proteomes" id="UP000886998"/>
    </source>
</evidence>
<name>A0A8X6YI24_9ARAC</name>
<evidence type="ECO:0000313" key="1">
    <source>
        <dbReference type="EMBL" id="GFY71113.1"/>
    </source>
</evidence>
<reference evidence="1" key="1">
    <citation type="submission" date="2020-08" db="EMBL/GenBank/DDBJ databases">
        <title>Multicomponent nature underlies the extraordinary mechanical properties of spider dragline silk.</title>
        <authorList>
            <person name="Kono N."/>
            <person name="Nakamura H."/>
            <person name="Mori M."/>
            <person name="Yoshida Y."/>
            <person name="Ohtoshi R."/>
            <person name="Malay A.D."/>
            <person name="Moran D.A.P."/>
            <person name="Tomita M."/>
            <person name="Numata K."/>
            <person name="Arakawa K."/>
        </authorList>
    </citation>
    <scope>NUCLEOTIDE SEQUENCE</scope>
</reference>
<accession>A0A8X6YI24</accession>
<dbReference type="Proteomes" id="UP000886998">
    <property type="component" value="Unassembled WGS sequence"/>
</dbReference>
<sequence length="106" mass="11837">MWAAINDTRGERAVLTYRLMMQICKLVESVQELLHIGIVRVVNSRGFQRIDSKCCPLTNVEYWSASLASCCSCEQILVGVGVLGLVGVRGSMSRRVSKFRSIVEKE</sequence>
<organism evidence="1 2">
    <name type="scientific">Trichonephila inaurata madagascariensis</name>
    <dbReference type="NCBI Taxonomy" id="2747483"/>
    <lineage>
        <taxon>Eukaryota</taxon>
        <taxon>Metazoa</taxon>
        <taxon>Ecdysozoa</taxon>
        <taxon>Arthropoda</taxon>
        <taxon>Chelicerata</taxon>
        <taxon>Arachnida</taxon>
        <taxon>Araneae</taxon>
        <taxon>Araneomorphae</taxon>
        <taxon>Entelegynae</taxon>
        <taxon>Araneoidea</taxon>
        <taxon>Nephilidae</taxon>
        <taxon>Trichonephila</taxon>
        <taxon>Trichonephila inaurata</taxon>
    </lineage>
</organism>
<proteinExistence type="predicted"/>
<dbReference type="EMBL" id="BMAV01018620">
    <property type="protein sequence ID" value="GFY71113.1"/>
    <property type="molecule type" value="Genomic_DNA"/>
</dbReference>
<gene>
    <name evidence="1" type="ORF">TNIN_366901</name>
</gene>
<keyword evidence="2" id="KW-1185">Reference proteome</keyword>
<comment type="caution">
    <text evidence="1">The sequence shown here is derived from an EMBL/GenBank/DDBJ whole genome shotgun (WGS) entry which is preliminary data.</text>
</comment>